<feature type="transmembrane region" description="Helical" evidence="1">
    <location>
        <begin position="92"/>
        <end position="114"/>
    </location>
</feature>
<keyword evidence="4" id="KW-1185">Reference proteome</keyword>
<dbReference type="Proteomes" id="UP000199752">
    <property type="component" value="Chromosome 1"/>
</dbReference>
<dbReference type="EMBL" id="JTAI01000044">
    <property type="protein sequence ID" value="PPS97037.1"/>
    <property type="molecule type" value="Genomic_DNA"/>
</dbReference>
<evidence type="ECO:0000313" key="2">
    <source>
        <dbReference type="EMBL" id="CUV04089.1"/>
    </source>
</evidence>
<protein>
    <submittedName>
        <fullName evidence="2">Uncharacterized protein</fullName>
    </submittedName>
</protein>
<gene>
    <name evidence="2" type="ORF">CHUDEA1_1470</name>
    <name evidence="3" type="ORF">GY17_00001151</name>
</gene>
<keyword evidence="1" id="KW-1133">Transmembrane helix</keyword>
<organism evidence="2">
    <name type="scientific">Cryptosporidium hominis</name>
    <dbReference type="NCBI Taxonomy" id="237895"/>
    <lineage>
        <taxon>Eukaryota</taxon>
        <taxon>Sar</taxon>
        <taxon>Alveolata</taxon>
        <taxon>Apicomplexa</taxon>
        <taxon>Conoidasida</taxon>
        <taxon>Coccidia</taxon>
        <taxon>Eucoccidiorida</taxon>
        <taxon>Eimeriorina</taxon>
        <taxon>Cryptosporidiidae</taxon>
        <taxon>Cryptosporidium</taxon>
    </lineage>
</organism>
<name>A0A0S4TCA7_CRYHO</name>
<keyword evidence="1" id="KW-0812">Transmembrane</keyword>
<dbReference type="VEuPathDB" id="CryptoDB:GY17_00001151"/>
<reference evidence="2" key="2">
    <citation type="submission" date="2015-08" db="EMBL/GenBank/DDBJ databases">
        <authorList>
            <person name="Babu N.S."/>
            <person name="Beckwith C.J."/>
            <person name="Beseler K.G."/>
            <person name="Brison A."/>
            <person name="Carone J.V."/>
            <person name="Caskin T.P."/>
            <person name="Diamond M."/>
            <person name="Durham M.E."/>
            <person name="Foxe J.M."/>
            <person name="Go M."/>
            <person name="Henderson B.A."/>
            <person name="Jones I.B."/>
            <person name="McGettigan J.A."/>
            <person name="Micheletti S.J."/>
            <person name="Nasrallah M.E."/>
            <person name="Ortiz D."/>
            <person name="Piller C.R."/>
            <person name="Privatt S.R."/>
            <person name="Schneider S.L."/>
            <person name="Sharp S."/>
            <person name="Smith T.C."/>
            <person name="Stanton J.D."/>
            <person name="Ullery H.E."/>
            <person name="Wilson R.J."/>
            <person name="Serrano M.G."/>
            <person name="Buck G."/>
            <person name="Lee V."/>
            <person name="Wang Y."/>
            <person name="Carvalho R."/>
            <person name="Voegtly L."/>
            <person name="Shi R."/>
            <person name="Duckworth R."/>
            <person name="Johnson A."/>
            <person name="Loviza R."/>
            <person name="Walstead R."/>
            <person name="Shah Z."/>
            <person name="Kiflezghi M."/>
            <person name="Wade K."/>
            <person name="Ball S.L."/>
            <person name="Bradley K.W."/>
            <person name="Asai D.J."/>
            <person name="Bowman C.A."/>
            <person name="Russell D.A."/>
            <person name="Pope W.H."/>
            <person name="Jacobs-Sera D."/>
            <person name="Hendrix R.W."/>
            <person name="Hatfull G.F."/>
        </authorList>
    </citation>
    <scope>NUCLEOTIDE SEQUENCE [LARGE SCALE GENOMIC DNA]</scope>
</reference>
<sequence>MEFSSSEFLEKIIPCSEKLEALLGEYVSECILWNEVKQVFELNGQKIKKFSEEISKIEISKTDIIHSIMLVLIKREEPSDDSKIVMMKDRQILILSTSTLFLVNSGYFDIVFWLDIILDISNLFKVHGLVAFTKWICGCFEEFNWAISNPSIPFDKRGLAQEGVEQSTSGCDLSPSVAAQRQLAQAKFVGLLKVISRRLIGYRCFIEAGMLRSFVFSILPSNQAGICRKAFTPRPYSSVNVDEQMESIIEAATLIDDFEALSDNDTDKEEGEMSKEKEDYNSGIIKSDFQHILDPSKSAKSVFEAYKRVDNFFQTSTDFLNSMIDNSETLSSSKKKQIDDICKDVEIVVSYFEDYNYMDIQDPVSHFQGLVSTLEGIPSSLESLYFRINFAYRFSFIVCCQLNQVIDGCKHACEYMHNKMVPLLKRCLGSVDKFKNKNISSATLFINLMIKYEFLWKSWKNNNCVDISIPPEKLKPLLEMTKSSTEERNDSKKRRIEESKCVTKFIDDETFNKYMSFIQNFSNSDSNKDSDSITIRNINLPNFTTERELLYLDPIDLDSYSSKSVNSKIISKFNDYKEKILIDLDPDNGIDESEKSIKDPIIRWRCDRLYKRIHLDRLNELSDIQLSISNVEHLIQNCDTEKNNNLPNTDKFEFLNIYSPLEDNQ</sequence>
<evidence type="ECO:0000256" key="1">
    <source>
        <dbReference type="SAM" id="Phobius"/>
    </source>
</evidence>
<reference evidence="3 4" key="1">
    <citation type="submission" date="2014-11" db="EMBL/GenBank/DDBJ databases">
        <title>Comparative genomic analysis of Cryptosporidium hominis reveals occurrence of genetic recombination in virulent subtypes.</title>
        <authorList>
            <person name="Guo Y."/>
            <person name="Tang K."/>
            <person name="Frace M."/>
            <person name="Li N."/>
            <person name="Roellig D.M."/>
            <person name="Sammons S."/>
            <person name="Knipe K."/>
            <person name="Rowe L."/>
            <person name="Feng Y."/>
            <person name="Xiao L."/>
        </authorList>
    </citation>
    <scope>NUCLEOTIDE SEQUENCE [LARGE SCALE GENOMIC DNA]</scope>
    <source>
        <strain evidence="3">30976</strain>
    </source>
</reference>
<proteinExistence type="predicted"/>
<dbReference type="VEuPathDB" id="CryptoDB:Chro.10170"/>
<dbReference type="VEuPathDB" id="CryptoDB:ChTU502y2012_411g0090"/>
<dbReference type="Proteomes" id="UP001429100">
    <property type="component" value="Unassembled WGS sequence"/>
</dbReference>
<keyword evidence="1" id="KW-0472">Membrane</keyword>
<evidence type="ECO:0000313" key="3">
    <source>
        <dbReference type="EMBL" id="PPS97037.1"/>
    </source>
</evidence>
<dbReference type="VEuPathDB" id="CryptoDB:CHUDEA1_1470"/>
<reference evidence="3 4" key="3">
    <citation type="submission" date="2017-10" db="EMBL/GenBank/DDBJ databases">
        <title>Consistent, comparative and evidence-based genome annotation and re-annotation for the closely-related species, Cryptosporidium parvum, C. hominis and C. tyzzeri.</title>
        <authorList>
            <person name="Baptista R.P."/>
            <person name="Li Y."/>
            <person name="Sateriale A."/>
            <person name="Striepen B."/>
            <person name="Kissinger J.C."/>
        </authorList>
    </citation>
    <scope>NUCLEOTIDE SEQUENCE [LARGE SCALE GENOMIC DNA]</scope>
    <source>
        <strain evidence="3">30976</strain>
    </source>
</reference>
<dbReference type="AlphaFoldDB" id="A0A0S4TCA7"/>
<accession>A0A0S4TCA7</accession>
<dbReference type="EMBL" id="LN877947">
    <property type="protein sequence ID" value="CUV04089.1"/>
    <property type="molecule type" value="Genomic_DNA"/>
</dbReference>
<evidence type="ECO:0000313" key="4">
    <source>
        <dbReference type="Proteomes" id="UP001429100"/>
    </source>
</evidence>